<dbReference type="Proteomes" id="UP001595711">
    <property type="component" value="Unassembled WGS sequence"/>
</dbReference>
<gene>
    <name evidence="2" type="ORF">ACFOOQ_03905</name>
</gene>
<keyword evidence="3" id="KW-1185">Reference proteome</keyword>
<evidence type="ECO:0000313" key="2">
    <source>
        <dbReference type="EMBL" id="MFC3674674.1"/>
    </source>
</evidence>
<evidence type="ECO:0000313" key="3">
    <source>
        <dbReference type="Proteomes" id="UP001595711"/>
    </source>
</evidence>
<feature type="domain" description="DUF6456" evidence="1">
    <location>
        <begin position="107"/>
        <end position="220"/>
    </location>
</feature>
<dbReference type="EMBL" id="JBHRYJ010000001">
    <property type="protein sequence ID" value="MFC3674674.1"/>
    <property type="molecule type" value="Genomic_DNA"/>
</dbReference>
<protein>
    <submittedName>
        <fullName evidence="2">DUF6456 domain-containing protein</fullName>
    </submittedName>
</protein>
<dbReference type="InterPro" id="IPR045599">
    <property type="entry name" value="DUF6456"/>
</dbReference>
<accession>A0ABV7VC27</accession>
<name>A0ABV7VC27_9PROT</name>
<dbReference type="RefSeq" id="WP_379722021.1">
    <property type="nucleotide sequence ID" value="NZ_JBHRYJ010000001.1"/>
</dbReference>
<organism evidence="2 3">
    <name type="scientific">Ferrovibrio xuzhouensis</name>
    <dbReference type="NCBI Taxonomy" id="1576914"/>
    <lineage>
        <taxon>Bacteria</taxon>
        <taxon>Pseudomonadati</taxon>
        <taxon>Pseudomonadota</taxon>
        <taxon>Alphaproteobacteria</taxon>
        <taxon>Rhodospirillales</taxon>
        <taxon>Rhodospirillaceae</taxon>
        <taxon>Ferrovibrio</taxon>
    </lineage>
</organism>
<comment type="caution">
    <text evidence="2">The sequence shown here is derived from an EMBL/GenBank/DDBJ whole genome shotgun (WGS) entry which is preliminary data.</text>
</comment>
<evidence type="ECO:0000259" key="1">
    <source>
        <dbReference type="Pfam" id="PF20057"/>
    </source>
</evidence>
<dbReference type="Pfam" id="PF20057">
    <property type="entry name" value="DUF6456"/>
    <property type="match status" value="1"/>
</dbReference>
<proteinExistence type="predicted"/>
<sequence length="225" mass="24765">MAIAQSHIPTETLTSEVLERIERLMQVEEAKVAEQARRLALVGPEPAILMRDRNGVQVAMFGDDRPTPERVRHAGGVQYGTLVGKERVPAARVNDSTPLRKYLRDKAITETQFGAGLRLHGDFHRSGIEPRVTASYCEKVGGRGQGWDDLGAGQSDARRCYVAAMAFVHYRFRPVLVHVVCIGGTASGWAASTGKRGTTAQSVGMETLRYGLDDLAAWYELSKRR</sequence>
<reference evidence="3" key="1">
    <citation type="journal article" date="2019" name="Int. J. Syst. Evol. Microbiol.">
        <title>The Global Catalogue of Microorganisms (GCM) 10K type strain sequencing project: providing services to taxonomists for standard genome sequencing and annotation.</title>
        <authorList>
            <consortium name="The Broad Institute Genomics Platform"/>
            <consortium name="The Broad Institute Genome Sequencing Center for Infectious Disease"/>
            <person name="Wu L."/>
            <person name="Ma J."/>
        </authorList>
    </citation>
    <scope>NUCLEOTIDE SEQUENCE [LARGE SCALE GENOMIC DNA]</scope>
    <source>
        <strain evidence="3">KCTC 42182</strain>
    </source>
</reference>